<evidence type="ECO:0000256" key="4">
    <source>
        <dbReference type="ARBA" id="ARBA00022670"/>
    </source>
</evidence>
<name>A0A178I523_9HYPH</name>
<evidence type="ECO:0000313" key="13">
    <source>
        <dbReference type="EMBL" id="OAM84179.1"/>
    </source>
</evidence>
<evidence type="ECO:0000259" key="12">
    <source>
        <dbReference type="SMART" id="SM00228"/>
    </source>
</evidence>
<evidence type="ECO:0000256" key="7">
    <source>
        <dbReference type="ARBA" id="ARBA00022833"/>
    </source>
</evidence>
<keyword evidence="9 11" id="KW-0482">Metalloprotease</keyword>
<dbReference type="AlphaFoldDB" id="A0A178I523"/>
<dbReference type="InterPro" id="IPR036034">
    <property type="entry name" value="PDZ_sf"/>
</dbReference>
<evidence type="ECO:0000256" key="6">
    <source>
        <dbReference type="ARBA" id="ARBA00022801"/>
    </source>
</evidence>
<reference evidence="13 14" key="1">
    <citation type="submission" date="2016-03" db="EMBL/GenBank/DDBJ databases">
        <title>Genome sequencing of Devosia sp. S37.</title>
        <authorList>
            <person name="Mohd Nor M."/>
        </authorList>
    </citation>
    <scope>NUCLEOTIDE SEQUENCE [LARGE SCALE GENOMIC DNA]</scope>
    <source>
        <strain evidence="13 14">S37</strain>
    </source>
</reference>
<evidence type="ECO:0000256" key="1">
    <source>
        <dbReference type="ARBA" id="ARBA00001947"/>
    </source>
</evidence>
<dbReference type="InterPro" id="IPR041489">
    <property type="entry name" value="PDZ_6"/>
</dbReference>
<evidence type="ECO:0000256" key="9">
    <source>
        <dbReference type="ARBA" id="ARBA00023049"/>
    </source>
</evidence>
<dbReference type="STRING" id="1770058.A3840_00795"/>
<keyword evidence="8 11" id="KW-1133">Transmembrane helix</keyword>
<keyword evidence="7 11" id="KW-0862">Zinc</keyword>
<sequence>MPEAFLWLNAIWIIAFIVFVHEMGHYLVARWNGVAVQTFSIGFGREIFGWNDRQGTRWRISAIPLGGYVRFVGDMNAASLPDPEAAKVDPALAPHLFVNKTVWQRIAIVAAGPIANLLLTFLVLYGLLLGYGRYTIPPVIGGVVAESVAEAAGFQSGDHIVAVDGYAVHGFEDFQRYIATSPERPVVVDVERGGDALTLTLVPEAVQVEDRFGNNQRIGRIGVTRDVAETDVTLYRPRPVEAVGMTVEEIRFIIQRTAAFLGDFFVGRGDVEQLGGPVKVAKVSGEVATLGLIALINLMALLSLNIGIFNLLPIPMLDGGHLLYYLAEAVRGRPLSMRVQEMGFRFGFALVMALMVFTLFNDTIFAYFGILR</sequence>
<organism evidence="13 14">
    <name type="scientific">Devosia elaeis</name>
    <dbReference type="NCBI Taxonomy" id="1770058"/>
    <lineage>
        <taxon>Bacteria</taxon>
        <taxon>Pseudomonadati</taxon>
        <taxon>Pseudomonadota</taxon>
        <taxon>Alphaproteobacteria</taxon>
        <taxon>Hyphomicrobiales</taxon>
        <taxon>Devosiaceae</taxon>
        <taxon>Devosia</taxon>
    </lineage>
</organism>
<keyword evidence="14" id="KW-1185">Reference proteome</keyword>
<keyword evidence="6 11" id="KW-0378">Hydrolase</keyword>
<dbReference type="InterPro" id="IPR001478">
    <property type="entry name" value="PDZ"/>
</dbReference>
<comment type="subcellular location">
    <subcellularLocation>
        <location evidence="2">Membrane</location>
        <topology evidence="2">Multi-pass membrane protein</topology>
    </subcellularLocation>
</comment>
<dbReference type="PANTHER" id="PTHR42837:SF2">
    <property type="entry name" value="MEMBRANE METALLOPROTEASE ARASP2, CHLOROPLASTIC-RELATED"/>
    <property type="match status" value="1"/>
</dbReference>
<feature type="transmembrane region" description="Helical" evidence="11">
    <location>
        <begin position="287"/>
        <end position="312"/>
    </location>
</feature>
<dbReference type="EC" id="3.4.24.-" evidence="11"/>
<dbReference type="Proteomes" id="UP000078389">
    <property type="component" value="Unassembled WGS sequence"/>
</dbReference>
<dbReference type="EMBL" id="LVVY01000002">
    <property type="protein sequence ID" value="OAM84179.1"/>
    <property type="molecule type" value="Genomic_DNA"/>
</dbReference>
<keyword evidence="5 11" id="KW-0812">Transmembrane</keyword>
<comment type="cofactor">
    <cofactor evidence="1 11">
        <name>Zn(2+)</name>
        <dbReference type="ChEBI" id="CHEBI:29105"/>
    </cofactor>
</comment>
<dbReference type="SMART" id="SM00228">
    <property type="entry name" value="PDZ"/>
    <property type="match status" value="1"/>
</dbReference>
<feature type="domain" description="PDZ" evidence="12">
    <location>
        <begin position="123"/>
        <end position="194"/>
    </location>
</feature>
<proteinExistence type="inferred from homology"/>
<dbReference type="Pfam" id="PF02163">
    <property type="entry name" value="Peptidase_M50"/>
    <property type="match status" value="1"/>
</dbReference>
<gene>
    <name evidence="13" type="ORF">A3840_00795</name>
</gene>
<keyword evidence="11" id="KW-0479">Metal-binding</keyword>
<dbReference type="GO" id="GO:0004222">
    <property type="term" value="F:metalloendopeptidase activity"/>
    <property type="evidence" value="ECO:0007669"/>
    <property type="project" value="InterPro"/>
</dbReference>
<dbReference type="CDD" id="cd23081">
    <property type="entry name" value="cpPDZ_EcRseP-like"/>
    <property type="match status" value="1"/>
</dbReference>
<dbReference type="OrthoDB" id="9782003at2"/>
<dbReference type="PANTHER" id="PTHR42837">
    <property type="entry name" value="REGULATOR OF SIGMA-E PROTEASE RSEP"/>
    <property type="match status" value="1"/>
</dbReference>
<feature type="transmembrane region" description="Helical" evidence="11">
    <location>
        <begin position="6"/>
        <end position="28"/>
    </location>
</feature>
<keyword evidence="10 11" id="KW-0472">Membrane</keyword>
<feature type="transmembrane region" description="Helical" evidence="11">
    <location>
        <begin position="346"/>
        <end position="370"/>
    </location>
</feature>
<dbReference type="GO" id="GO:0016020">
    <property type="term" value="C:membrane"/>
    <property type="evidence" value="ECO:0007669"/>
    <property type="project" value="UniProtKB-SubCell"/>
</dbReference>
<accession>A0A178I523</accession>
<dbReference type="RefSeq" id="WP_067450429.1">
    <property type="nucleotide sequence ID" value="NZ_LVVY01000002.1"/>
</dbReference>
<comment type="similarity">
    <text evidence="3 11">Belongs to the peptidase M50B family.</text>
</comment>
<dbReference type="CDD" id="cd06163">
    <property type="entry name" value="S2P-M50_PDZ_RseP-like"/>
    <property type="match status" value="1"/>
</dbReference>
<dbReference type="SUPFAM" id="SSF50156">
    <property type="entry name" value="PDZ domain-like"/>
    <property type="match status" value="1"/>
</dbReference>
<dbReference type="GO" id="GO:0006508">
    <property type="term" value="P:proteolysis"/>
    <property type="evidence" value="ECO:0007669"/>
    <property type="project" value="UniProtKB-KW"/>
</dbReference>
<protein>
    <recommendedName>
        <fullName evidence="11">Zinc metalloprotease</fullName>
        <ecNumber evidence="11">3.4.24.-</ecNumber>
    </recommendedName>
</protein>
<evidence type="ECO:0000256" key="10">
    <source>
        <dbReference type="ARBA" id="ARBA00023136"/>
    </source>
</evidence>
<evidence type="ECO:0000256" key="5">
    <source>
        <dbReference type="ARBA" id="ARBA00022692"/>
    </source>
</evidence>
<dbReference type="Pfam" id="PF17820">
    <property type="entry name" value="PDZ_6"/>
    <property type="match status" value="1"/>
</dbReference>
<dbReference type="Gene3D" id="2.30.42.10">
    <property type="match status" value="1"/>
</dbReference>
<evidence type="ECO:0000256" key="11">
    <source>
        <dbReference type="RuleBase" id="RU362031"/>
    </source>
</evidence>
<dbReference type="InterPro" id="IPR008915">
    <property type="entry name" value="Peptidase_M50"/>
</dbReference>
<evidence type="ECO:0000256" key="3">
    <source>
        <dbReference type="ARBA" id="ARBA00007931"/>
    </source>
</evidence>
<evidence type="ECO:0000256" key="2">
    <source>
        <dbReference type="ARBA" id="ARBA00004141"/>
    </source>
</evidence>
<comment type="caution">
    <text evidence="13">The sequence shown here is derived from an EMBL/GenBank/DDBJ whole genome shotgun (WGS) entry which is preliminary data.</text>
</comment>
<dbReference type="InterPro" id="IPR004387">
    <property type="entry name" value="Pept_M50_Zn"/>
</dbReference>
<dbReference type="GO" id="GO:0046872">
    <property type="term" value="F:metal ion binding"/>
    <property type="evidence" value="ECO:0007669"/>
    <property type="project" value="UniProtKB-KW"/>
</dbReference>
<evidence type="ECO:0000313" key="14">
    <source>
        <dbReference type="Proteomes" id="UP000078389"/>
    </source>
</evidence>
<feature type="transmembrane region" description="Helical" evidence="11">
    <location>
        <begin position="106"/>
        <end position="128"/>
    </location>
</feature>
<evidence type="ECO:0000256" key="8">
    <source>
        <dbReference type="ARBA" id="ARBA00022989"/>
    </source>
</evidence>
<keyword evidence="4 13" id="KW-0645">Protease</keyword>
<dbReference type="NCBIfam" id="TIGR00054">
    <property type="entry name" value="RIP metalloprotease RseP"/>
    <property type="match status" value="1"/>
</dbReference>